<evidence type="ECO:0000256" key="3">
    <source>
        <dbReference type="ARBA" id="ARBA00022692"/>
    </source>
</evidence>
<feature type="transmembrane region" description="Helical" evidence="6">
    <location>
        <begin position="148"/>
        <end position="170"/>
    </location>
</feature>
<feature type="transmembrane region" description="Helical" evidence="6">
    <location>
        <begin position="12"/>
        <end position="29"/>
    </location>
</feature>
<evidence type="ECO:0000256" key="4">
    <source>
        <dbReference type="ARBA" id="ARBA00022989"/>
    </source>
</evidence>
<evidence type="ECO:0000313" key="8">
    <source>
        <dbReference type="EMBL" id="MBM7636014.1"/>
    </source>
</evidence>
<evidence type="ECO:0000259" key="7">
    <source>
        <dbReference type="Pfam" id="PF10035"/>
    </source>
</evidence>
<reference evidence="8 9" key="1">
    <citation type="submission" date="2021-01" db="EMBL/GenBank/DDBJ databases">
        <title>Genomic Encyclopedia of Type Strains, Phase IV (KMG-IV): sequencing the most valuable type-strain genomes for metagenomic binning, comparative biology and taxonomic classification.</title>
        <authorList>
            <person name="Goeker M."/>
        </authorList>
    </citation>
    <scope>NUCLEOTIDE SEQUENCE [LARGE SCALE GENOMIC DNA]</scope>
    <source>
        <strain evidence="8 9">DSM 27513</strain>
    </source>
</reference>
<keyword evidence="2" id="KW-1003">Cell membrane</keyword>
<feature type="transmembrane region" description="Helical" evidence="6">
    <location>
        <begin position="78"/>
        <end position="97"/>
    </location>
</feature>
<dbReference type="Pfam" id="PF10035">
    <property type="entry name" value="DUF2179"/>
    <property type="match status" value="1"/>
</dbReference>
<sequence length="293" mass="32355">MQVDYTLRLRNVVMIAFGAAIYAFGFVYFNMANNIAANGIAGLTLVFHALFGIDPTYTGYLVNLPLVALGAYLFGKRAMVYTIEGIAAMYFFIWLFQRIPFYVDLQQDNLVVSLLAGIIAGMGGGLVFRSGGTIGGSDIVARVIEDKLGIQLNQALLGFDIFVMILSLTYISIPQMMYALIASFMYSQVVNLIQNGGYAVRGMFIISDQSEAISKRIMEDLGRGVTYLKGEGAYSGHDKKVMYVVLSPTDAREVKRIVADIDSKAFLSIFNVDEVVSPEFIVSRSKYHKQLKL</sequence>
<dbReference type="Gene3D" id="3.30.70.120">
    <property type="match status" value="1"/>
</dbReference>
<dbReference type="PANTHER" id="PTHR33545:SF10">
    <property type="entry name" value="UPF0750 MEMBRANE PROTEIN YPJC"/>
    <property type="match status" value="1"/>
</dbReference>
<feature type="transmembrane region" description="Helical" evidence="6">
    <location>
        <begin position="35"/>
        <end position="57"/>
    </location>
</feature>
<keyword evidence="5 6" id="KW-0472">Membrane</keyword>
<evidence type="ECO:0000256" key="2">
    <source>
        <dbReference type="ARBA" id="ARBA00022475"/>
    </source>
</evidence>
<dbReference type="InterPro" id="IPR003740">
    <property type="entry name" value="YitT"/>
</dbReference>
<evidence type="ECO:0000256" key="1">
    <source>
        <dbReference type="ARBA" id="ARBA00004651"/>
    </source>
</evidence>
<evidence type="ECO:0000256" key="6">
    <source>
        <dbReference type="SAM" id="Phobius"/>
    </source>
</evidence>
<proteinExistence type="predicted"/>
<accession>A0ABS2PKX6</accession>
<dbReference type="EMBL" id="JAFBEI010000014">
    <property type="protein sequence ID" value="MBM7636014.1"/>
    <property type="molecule type" value="Genomic_DNA"/>
</dbReference>
<comment type="caution">
    <text evidence="8">The sequence shown here is derived from an EMBL/GenBank/DDBJ whole genome shotgun (WGS) entry which is preliminary data.</text>
</comment>
<organism evidence="8 9">
    <name type="scientific">Streptococcus saliviloxodontae</name>
    <dbReference type="NCBI Taxonomy" id="1349416"/>
    <lineage>
        <taxon>Bacteria</taxon>
        <taxon>Bacillati</taxon>
        <taxon>Bacillota</taxon>
        <taxon>Bacilli</taxon>
        <taxon>Lactobacillales</taxon>
        <taxon>Streptococcaceae</taxon>
        <taxon>Streptococcus</taxon>
    </lineage>
</organism>
<dbReference type="Proteomes" id="UP000809081">
    <property type="component" value="Unassembled WGS sequence"/>
</dbReference>
<keyword evidence="9" id="KW-1185">Reference proteome</keyword>
<gene>
    <name evidence="8" type="ORF">JOC31_000833</name>
</gene>
<dbReference type="InterPro" id="IPR015867">
    <property type="entry name" value="N-reg_PII/ATP_PRibTrfase_C"/>
</dbReference>
<evidence type="ECO:0000313" key="9">
    <source>
        <dbReference type="Proteomes" id="UP000809081"/>
    </source>
</evidence>
<name>A0ABS2PKX6_9STRE</name>
<protein>
    <submittedName>
        <fullName evidence="8">Uncharacterized membrane-anchored protein YitT (DUF2179 family)</fullName>
    </submittedName>
</protein>
<dbReference type="InterPro" id="IPR051461">
    <property type="entry name" value="UPF0750_membrane"/>
</dbReference>
<keyword evidence="3 6" id="KW-0812">Transmembrane</keyword>
<dbReference type="RefSeq" id="WP_205016914.1">
    <property type="nucleotide sequence ID" value="NZ_JAFBEI010000014.1"/>
</dbReference>
<comment type="subcellular location">
    <subcellularLocation>
        <location evidence="1">Cell membrane</location>
        <topology evidence="1">Multi-pass membrane protein</topology>
    </subcellularLocation>
</comment>
<dbReference type="PANTHER" id="PTHR33545">
    <property type="entry name" value="UPF0750 MEMBRANE PROTEIN YITT-RELATED"/>
    <property type="match status" value="1"/>
</dbReference>
<dbReference type="PIRSF" id="PIRSF006483">
    <property type="entry name" value="Membrane_protein_YitT"/>
    <property type="match status" value="1"/>
</dbReference>
<evidence type="ECO:0000256" key="5">
    <source>
        <dbReference type="ARBA" id="ARBA00023136"/>
    </source>
</evidence>
<feature type="transmembrane region" description="Helical" evidence="6">
    <location>
        <begin position="109"/>
        <end position="128"/>
    </location>
</feature>
<dbReference type="CDD" id="cd16380">
    <property type="entry name" value="YitT_C"/>
    <property type="match status" value="1"/>
</dbReference>
<keyword evidence="4 6" id="KW-1133">Transmembrane helix</keyword>
<feature type="domain" description="DUF2179" evidence="7">
    <location>
        <begin position="223"/>
        <end position="275"/>
    </location>
</feature>
<dbReference type="Pfam" id="PF02588">
    <property type="entry name" value="YitT_membrane"/>
    <property type="match status" value="1"/>
</dbReference>
<dbReference type="InterPro" id="IPR019264">
    <property type="entry name" value="DUF2179"/>
</dbReference>